<dbReference type="KEGG" id="pbro:HOP40_13245"/>
<dbReference type="RefSeq" id="WP_172158249.1">
    <property type="nucleotide sequence ID" value="NZ_CP053564.1"/>
</dbReference>
<accession>A0A6M6JFE4</accession>
<sequence>MTAPIGAPTSELGYANAAGSWWMAPSEETTPELRWPLSVAVYDQMRKQDAQVASVLRAVTLPVLRTRWRIAPSGARDEVVSQLSEDLGLPVQGVDEQAAPSRRVRDRFSWAEHLRMAMLSLPFGHSYFEQVCRLDEAGRVRLRKLALRPARSIASIQVARDGGLEGIEQYAGADTLATVKIPVSRLVAYVHEREAGNWVGSSLLRPAYKHWLIKDRLLRVQAQTIERNGMGVPLYKGGEKEASLDAGRKLAQDWRSGDAAGAAVPYGADLLLRGVDGSLPDADTPIRYHDEQIARAVLAHFLNLGTQTGSWALGTTFADFFTLSLQTVAESIADVAQQHIVEDLVDWNWGPDEPAPRIVFDEIGSRHAATAQAIKLLVDAGALSNDPALERHLRQQYGLPAADDTDRPPAGDPGGTDA</sequence>
<evidence type="ECO:0000313" key="3">
    <source>
        <dbReference type="Proteomes" id="UP000505377"/>
    </source>
</evidence>
<reference evidence="2 3" key="1">
    <citation type="submission" date="2020-05" db="EMBL/GenBank/DDBJ databases">
        <authorList>
            <person name="Mo P."/>
        </authorList>
    </citation>
    <scope>NUCLEOTIDE SEQUENCE [LARGE SCALE GENOMIC DNA]</scope>
    <source>
        <strain evidence="2 3">Gen01</strain>
    </source>
</reference>
<evidence type="ECO:0000256" key="1">
    <source>
        <dbReference type="SAM" id="MobiDB-lite"/>
    </source>
</evidence>
<dbReference type="Pfam" id="PF06074">
    <property type="entry name" value="Portal_Mu"/>
    <property type="match status" value="1"/>
</dbReference>
<dbReference type="Proteomes" id="UP000505377">
    <property type="component" value="Chromosome"/>
</dbReference>
<name>A0A6M6JFE4_9PSEU</name>
<organism evidence="2 3">
    <name type="scientific">Pseudonocardia broussonetiae</name>
    <dbReference type="NCBI Taxonomy" id="2736640"/>
    <lineage>
        <taxon>Bacteria</taxon>
        <taxon>Bacillati</taxon>
        <taxon>Actinomycetota</taxon>
        <taxon>Actinomycetes</taxon>
        <taxon>Pseudonocardiales</taxon>
        <taxon>Pseudonocardiaceae</taxon>
        <taxon>Pseudonocardia</taxon>
    </lineage>
</organism>
<dbReference type="EMBL" id="CP053564">
    <property type="protein sequence ID" value="QJY46664.1"/>
    <property type="molecule type" value="Genomic_DNA"/>
</dbReference>
<gene>
    <name evidence="2" type="ORF">HOP40_13245</name>
</gene>
<evidence type="ECO:0008006" key="4">
    <source>
        <dbReference type="Google" id="ProtNLM"/>
    </source>
</evidence>
<protein>
    <recommendedName>
        <fullName evidence="4">Portal protein</fullName>
    </recommendedName>
</protein>
<evidence type="ECO:0000313" key="2">
    <source>
        <dbReference type="EMBL" id="QJY46664.1"/>
    </source>
</evidence>
<proteinExistence type="predicted"/>
<feature type="region of interest" description="Disordered" evidence="1">
    <location>
        <begin position="393"/>
        <end position="418"/>
    </location>
</feature>
<keyword evidence="3" id="KW-1185">Reference proteome</keyword>
<dbReference type="InterPro" id="IPR009279">
    <property type="entry name" value="Portal_Mu"/>
</dbReference>
<dbReference type="AlphaFoldDB" id="A0A6M6JFE4"/>